<dbReference type="VEuPathDB" id="TrichDB:TVAGG3_0679500"/>
<dbReference type="SMR" id="A2EPB1"/>
<keyword evidence="2" id="KW-1185">Reference proteome</keyword>
<dbReference type="EMBL" id="DS113447">
    <property type="protein sequence ID" value="EAY05496.1"/>
    <property type="molecule type" value="Genomic_DNA"/>
</dbReference>
<dbReference type="RefSeq" id="XP_001317719.1">
    <property type="nucleotide sequence ID" value="XM_001317684.1"/>
</dbReference>
<dbReference type="KEGG" id="tva:4763362"/>
<gene>
    <name evidence="1" type="ORF">TVAG_080880</name>
</gene>
<reference evidence="1" key="2">
    <citation type="journal article" date="2007" name="Science">
        <title>Draft genome sequence of the sexually transmitted pathogen Trichomonas vaginalis.</title>
        <authorList>
            <person name="Carlton J.M."/>
            <person name="Hirt R.P."/>
            <person name="Silva J.C."/>
            <person name="Delcher A.L."/>
            <person name="Schatz M."/>
            <person name="Zhao Q."/>
            <person name="Wortman J.R."/>
            <person name="Bidwell S.L."/>
            <person name="Alsmark U.C.M."/>
            <person name="Besteiro S."/>
            <person name="Sicheritz-Ponten T."/>
            <person name="Noel C.J."/>
            <person name="Dacks J.B."/>
            <person name="Foster P.G."/>
            <person name="Simillion C."/>
            <person name="Van de Peer Y."/>
            <person name="Miranda-Saavedra D."/>
            <person name="Barton G.J."/>
            <person name="Westrop G.D."/>
            <person name="Mueller S."/>
            <person name="Dessi D."/>
            <person name="Fiori P.L."/>
            <person name="Ren Q."/>
            <person name="Paulsen I."/>
            <person name="Zhang H."/>
            <person name="Bastida-Corcuera F.D."/>
            <person name="Simoes-Barbosa A."/>
            <person name="Brown M.T."/>
            <person name="Hayes R.D."/>
            <person name="Mukherjee M."/>
            <person name="Okumura C.Y."/>
            <person name="Schneider R."/>
            <person name="Smith A.J."/>
            <person name="Vanacova S."/>
            <person name="Villalvazo M."/>
            <person name="Haas B.J."/>
            <person name="Pertea M."/>
            <person name="Feldblyum T.V."/>
            <person name="Utterback T.R."/>
            <person name="Shu C.L."/>
            <person name="Osoegawa K."/>
            <person name="de Jong P.J."/>
            <person name="Hrdy I."/>
            <person name="Horvathova L."/>
            <person name="Zubacova Z."/>
            <person name="Dolezal P."/>
            <person name="Malik S.B."/>
            <person name="Logsdon J.M. Jr."/>
            <person name="Henze K."/>
            <person name="Gupta A."/>
            <person name="Wang C.C."/>
            <person name="Dunne R.L."/>
            <person name="Upcroft J.A."/>
            <person name="Upcroft P."/>
            <person name="White O."/>
            <person name="Salzberg S.L."/>
            <person name="Tang P."/>
            <person name="Chiu C.-H."/>
            <person name="Lee Y.-S."/>
            <person name="Embley T.M."/>
            <person name="Coombs G.H."/>
            <person name="Mottram J.C."/>
            <person name="Tachezy J."/>
            <person name="Fraser-Liggett C.M."/>
            <person name="Johnson P.J."/>
        </authorList>
    </citation>
    <scope>NUCLEOTIDE SEQUENCE [LARGE SCALE GENOMIC DNA]</scope>
    <source>
        <strain evidence="1">G3</strain>
    </source>
</reference>
<dbReference type="VEuPathDB" id="TrichDB:TVAG_080880"/>
<evidence type="ECO:0000313" key="2">
    <source>
        <dbReference type="Proteomes" id="UP000001542"/>
    </source>
</evidence>
<evidence type="ECO:0000313" key="1">
    <source>
        <dbReference type="EMBL" id="EAY05496.1"/>
    </source>
</evidence>
<accession>A2EPB1</accession>
<organism evidence="1 2">
    <name type="scientific">Trichomonas vaginalis (strain ATCC PRA-98 / G3)</name>
    <dbReference type="NCBI Taxonomy" id="412133"/>
    <lineage>
        <taxon>Eukaryota</taxon>
        <taxon>Metamonada</taxon>
        <taxon>Parabasalia</taxon>
        <taxon>Trichomonadida</taxon>
        <taxon>Trichomonadidae</taxon>
        <taxon>Trichomonas</taxon>
    </lineage>
</organism>
<protein>
    <submittedName>
        <fullName evidence="1">Uncharacterized protein</fullName>
    </submittedName>
</protein>
<dbReference type="Proteomes" id="UP000001542">
    <property type="component" value="Unassembled WGS sequence"/>
</dbReference>
<proteinExistence type="predicted"/>
<name>A2EPB1_TRIV3</name>
<sequence>MSVELTHNYEYIAAHIKDYIEDNKFFDTFAKEDICRIMKNANLTPKDFTLLNQSTSAIKPYELYVCIRNAKVSIKNSKEAILFLKSMQKFLNLQVLDGVIDFL</sequence>
<dbReference type="AlphaFoldDB" id="A2EPB1"/>
<reference evidence="1" key="1">
    <citation type="submission" date="2006-10" db="EMBL/GenBank/DDBJ databases">
        <authorList>
            <person name="Amadeo P."/>
            <person name="Zhao Q."/>
            <person name="Wortman J."/>
            <person name="Fraser-Liggett C."/>
            <person name="Carlton J."/>
        </authorList>
    </citation>
    <scope>NUCLEOTIDE SEQUENCE</scope>
    <source>
        <strain evidence="1">G3</strain>
    </source>
</reference>
<dbReference type="InParanoid" id="A2EPB1"/>